<evidence type="ECO:0000256" key="1">
    <source>
        <dbReference type="SAM" id="Coils"/>
    </source>
</evidence>
<comment type="caution">
    <text evidence="3">The sequence shown here is derived from an EMBL/GenBank/DDBJ whole genome shotgun (WGS) entry which is preliminary data.</text>
</comment>
<evidence type="ECO:0000313" key="4">
    <source>
        <dbReference type="Proteomes" id="UP000192652"/>
    </source>
</evidence>
<evidence type="ECO:0000313" key="3">
    <source>
        <dbReference type="EMBL" id="OQP86017.1"/>
    </source>
</evidence>
<dbReference type="EMBL" id="MSPX01000010">
    <property type="protein sequence ID" value="OQP86017.1"/>
    <property type="molecule type" value="Genomic_DNA"/>
</dbReference>
<keyword evidence="4" id="KW-1185">Reference proteome</keyword>
<dbReference type="Proteomes" id="UP000192652">
    <property type="component" value="Unassembled WGS sequence"/>
</dbReference>
<name>A0ABX3PD90_9HYPH</name>
<proteinExistence type="predicted"/>
<feature type="coiled-coil region" evidence="1">
    <location>
        <begin position="450"/>
        <end position="477"/>
    </location>
</feature>
<evidence type="ECO:0000256" key="2">
    <source>
        <dbReference type="SAM" id="MobiDB-lite"/>
    </source>
</evidence>
<evidence type="ECO:0008006" key="5">
    <source>
        <dbReference type="Google" id="ProtNLM"/>
    </source>
</evidence>
<accession>A0ABX3PD90</accession>
<feature type="compositionally biased region" description="Polar residues" evidence="2">
    <location>
        <begin position="545"/>
        <end position="554"/>
    </location>
</feature>
<feature type="region of interest" description="Disordered" evidence="2">
    <location>
        <begin position="974"/>
        <end position="1003"/>
    </location>
</feature>
<gene>
    <name evidence="3" type="ORF">BTR14_13115</name>
</gene>
<feature type="region of interest" description="Disordered" evidence="2">
    <location>
        <begin position="545"/>
        <end position="566"/>
    </location>
</feature>
<keyword evidence="1" id="KW-0175">Coiled coil</keyword>
<sequence>MTSVAQLGFAVDSSQALSAASNLDKMTAAALKTDQAAAKLASGTDSLTSSLAKSASEAQKTTAPVEKMGRAMMDQDEHVRAFRMEIERLTMKYQPLARATASYEASVREIQTAHRLGIISSSQMTANLDKERQAFDRLKASASAANAVMTPANQNAAANGSGIQQARMAAMQLSQVAQQTQATGNFIQSLAIQLPDLALGFGPIGIAAGVAAGAALTYFANIQDNGPKAAEELKKQADLIRGIAQSWGEGIPAIERYASELERARMAAEAAEAGRMTRDKIVADTSAAMADLNFMAADLSSKLMAAGAGNDVINGLSSTFQKLKGDVEQGKATQEDFNAAISAARDASSTGISGLDGYISKIESLRTAALDAAKETDGLNRAITAAQNKALNNPANWRSSDPLFSIGNPDGPIKGGDFEQTPLFGPTPESRPLIELDGLPGSQKGTNKDFETFKRSMEAAKDNVAQLRLQAQTAGEAGIAADTLRFKLDLLQRAFKDGAEATPKQREEIDALAESYRQAAQAASDAKFASDFAFSVRQAARTPGEQSIASQLRSSGRPDDLSSGQAGQLRQLMQWQDAKDMAKGFSSAFKSEFVSGSHDIGKAFLKGFKATLESQMDKAWEGLFDKLGTSFANWLVGAPGAGSAGQAAAASGAGIIGKIIGAPANDNTGTAPVGAVTRAALPSVAASGDIASYITNAAVKRGIDPDIALRVAKSEGGLNSWNLQSNYVKNGVREPSFGPFQLYKGGGLGNEFMRKTGMDPALASSGPAGVDFALDHAAKNGWGAWYGAGKAGIGNWQGIGSGSGTEPVASAFDKLTTKVNTAADGLGQFDAGIGGVTQKLLGGIQGPASPGIPVPSLGGLGAAAGNGQLSNTFGFLGALGSGIGQFFSAIPAFFGFAGGTGFAPGGWSVVGERGPELLNLPQGAGVMSNHKLMEAVAANNAPSRSTSDVRVSVDNNGNLQAYVSKVSQEKAAAVSGKHLSDYDTKQRRGGIGEQMRRHSNQKV</sequence>
<protein>
    <recommendedName>
        <fullName evidence="5">Bacteriophage tail tape measure N-terminal domain-containing protein</fullName>
    </recommendedName>
</protein>
<reference evidence="3 4" key="1">
    <citation type="journal article" date="2017" name="Antonie Van Leeuwenhoek">
        <title>Rhizobium rhizosphaerae sp. nov., a novel species isolated from rice rhizosphere.</title>
        <authorList>
            <person name="Zhao J.J."/>
            <person name="Zhang J."/>
            <person name="Zhang R.J."/>
            <person name="Zhang C.W."/>
            <person name="Yin H.Q."/>
            <person name="Zhang X.X."/>
        </authorList>
    </citation>
    <scope>NUCLEOTIDE SEQUENCE [LARGE SCALE GENOMIC DNA]</scope>
    <source>
        <strain evidence="3 4">RD15</strain>
    </source>
</reference>
<dbReference type="RefSeq" id="WP_081176491.1">
    <property type="nucleotide sequence ID" value="NZ_MSPX01000010.1"/>
</dbReference>
<organism evidence="3 4">
    <name type="scientific">Xaviernesmea rhizosphaerae</name>
    <dbReference type="NCBI Taxonomy" id="1672749"/>
    <lineage>
        <taxon>Bacteria</taxon>
        <taxon>Pseudomonadati</taxon>
        <taxon>Pseudomonadota</taxon>
        <taxon>Alphaproteobacteria</taxon>
        <taxon>Hyphomicrobiales</taxon>
        <taxon>Rhizobiaceae</taxon>
        <taxon>Rhizobium/Agrobacterium group</taxon>
        <taxon>Xaviernesmea</taxon>
    </lineage>
</organism>